<dbReference type="PRINTS" id="PR00069">
    <property type="entry name" value="ALDKETRDTASE"/>
</dbReference>
<dbReference type="SUPFAM" id="SSF51430">
    <property type="entry name" value="NAD(P)-linked oxidoreductase"/>
    <property type="match status" value="1"/>
</dbReference>
<dbReference type="AlphaFoldDB" id="A0A8H7BVI5"/>
<dbReference type="Gene3D" id="3.20.20.100">
    <property type="entry name" value="NADP-dependent oxidoreductase domain"/>
    <property type="match status" value="1"/>
</dbReference>
<dbReference type="CDD" id="cd07387">
    <property type="entry name" value="MPP_PolD2_C"/>
    <property type="match status" value="1"/>
</dbReference>
<dbReference type="Gene3D" id="2.40.50.430">
    <property type="match status" value="1"/>
</dbReference>
<dbReference type="OrthoDB" id="3763at2759"/>
<dbReference type="InterPro" id="IPR020471">
    <property type="entry name" value="AKR"/>
</dbReference>
<dbReference type="PANTHER" id="PTHR10416">
    <property type="entry name" value="DNA POLYMERASE DELTA SUBUNIT 2"/>
    <property type="match status" value="1"/>
</dbReference>
<dbReference type="InterPro" id="IPR007185">
    <property type="entry name" value="DNA_pol_a/d/e_bsu"/>
</dbReference>
<evidence type="ECO:0000256" key="11">
    <source>
        <dbReference type="SAM" id="MobiDB-lite"/>
    </source>
</evidence>
<keyword evidence="5" id="KW-0548">Nucleotidyltransferase</keyword>
<evidence type="ECO:0000259" key="12">
    <source>
        <dbReference type="Pfam" id="PF00248"/>
    </source>
</evidence>
<comment type="caution">
    <text evidence="15">The sequence shown here is derived from an EMBL/GenBank/DDBJ whole genome shotgun (WGS) entry which is preliminary data.</text>
</comment>
<dbReference type="EMBL" id="JABAYA010000095">
    <property type="protein sequence ID" value="KAF7725532.1"/>
    <property type="molecule type" value="Genomic_DNA"/>
</dbReference>
<evidence type="ECO:0000313" key="16">
    <source>
        <dbReference type="Proteomes" id="UP000605846"/>
    </source>
</evidence>
<reference evidence="15" key="1">
    <citation type="submission" date="2020-01" db="EMBL/GenBank/DDBJ databases">
        <title>Genome Sequencing of Three Apophysomyces-Like Fungal Strains Confirms a Novel Fungal Genus in the Mucoromycota with divergent Burkholderia-like Endosymbiotic Bacteria.</title>
        <authorList>
            <person name="Stajich J.E."/>
            <person name="Macias A.M."/>
            <person name="Carter-House D."/>
            <person name="Lovett B."/>
            <person name="Kasson L.R."/>
            <person name="Berry K."/>
            <person name="Grigoriev I."/>
            <person name="Chang Y."/>
            <person name="Spatafora J."/>
            <person name="Kasson M.T."/>
        </authorList>
    </citation>
    <scope>NUCLEOTIDE SEQUENCE</scope>
    <source>
        <strain evidence="15">NRRL A-21654</strain>
    </source>
</reference>
<comment type="similarity">
    <text evidence="2">Belongs to the DNA polymerase delta/II small subunit family.</text>
</comment>
<dbReference type="GO" id="GO:0006281">
    <property type="term" value="P:DNA repair"/>
    <property type="evidence" value="ECO:0007669"/>
    <property type="project" value="UniProtKB-ARBA"/>
</dbReference>
<evidence type="ECO:0000256" key="8">
    <source>
        <dbReference type="ARBA" id="ARBA00023002"/>
    </source>
</evidence>
<dbReference type="PANTHER" id="PTHR10416:SF0">
    <property type="entry name" value="DNA POLYMERASE DELTA SUBUNIT 2"/>
    <property type="match status" value="1"/>
</dbReference>
<name>A0A8H7BVI5_9FUNG</name>
<evidence type="ECO:0000259" key="13">
    <source>
        <dbReference type="Pfam" id="PF04042"/>
    </source>
</evidence>
<dbReference type="InterPro" id="IPR041863">
    <property type="entry name" value="PolD2_C"/>
</dbReference>
<keyword evidence="7" id="KW-0239">DNA-directed DNA polymerase</keyword>
<dbReference type="FunFam" id="2.40.50.430:FF:000002">
    <property type="entry name" value="DNA polymerase delta subunit"/>
    <property type="match status" value="1"/>
</dbReference>
<feature type="domain" description="NADP-dependent oxidoreductase" evidence="12">
    <location>
        <begin position="470"/>
        <end position="740"/>
    </location>
</feature>
<proteinExistence type="inferred from homology"/>
<gene>
    <name evidence="15" type="ORF">EC973_009562</name>
</gene>
<dbReference type="Pfam" id="PF18018">
    <property type="entry name" value="DNA_pol_D_N"/>
    <property type="match status" value="1"/>
</dbReference>
<dbReference type="GO" id="GO:0016616">
    <property type="term" value="F:oxidoreductase activity, acting on the CH-OH group of donors, NAD or NADP as acceptor"/>
    <property type="evidence" value="ECO:0007669"/>
    <property type="project" value="UniProtKB-ARBA"/>
</dbReference>
<evidence type="ECO:0000259" key="14">
    <source>
        <dbReference type="Pfam" id="PF18018"/>
    </source>
</evidence>
<sequence>MFNRSISAASSSHLCSSPETNHPIIDRKTATYDDLPELKQSLQPQDRSFRQQYASLYFVRLLKLRPAVMAAAEKRWGHLPEKPRYIPKVLDVQSGELCYIIGTIYMDLTLKPNILKDLSEESSIIAPPIPPKYRGANDKISLEDESGRMELIGSRLSKEFLVTGMVAAIMGMESATGAFEVVDICIPGIAPQPPLTLNDTADPKFVALVSGLNLGQNAKHDGNCQLLTEFLSGELGCSEDQLSSSRISRLIIAGNSLEKVQAVEDRGKAKVYSYDSSQYDVKPLQQLDQLIDELCGTIDVDLMPGPDDPSNNHMPQQPLHPCMFSRSRSYSTFHSVTNPYWCKVDNITFLGTSGQNLDDIYRYIDGQDRLSMAEQNMSWRHIAPSAPDTLWCYPFQDEDPFLLETSPNVYFIGNQPQFETSMVEGPEGQRTRVVLVPSFAETGIVVLINLSTLECTSLQIGLPSAKIPTIGLGTWDTTLENEATYHAVKSAIHAGYRHIDAALAYRNEDAVGKAIREAMAENSLERSELFVTTKLPPIYARPQRVLEALNTSLNSLGLDYVDLYLMHWPVALNPASGEFIPLRPDGTRDLDEELNGRFELTWEAMEGLLATGKVKAIGVSNFSIPNLERLLKTAKVVPAVNQIELHPYNPQFKLLDYCRGKAIHCTAYSPLGSSKTDILRDPTIERIAKEYGKTPAQVLISWAATRGSVIPKSQTPSRIASNLQTIELPQQVINEINDISKTRTERVCRPPWGVPVFDEDF</sequence>
<keyword evidence="4" id="KW-0808">Transferase</keyword>
<dbReference type="GO" id="GO:0003887">
    <property type="term" value="F:DNA-directed DNA polymerase activity"/>
    <property type="evidence" value="ECO:0007669"/>
    <property type="project" value="UniProtKB-KW"/>
</dbReference>
<evidence type="ECO:0000256" key="5">
    <source>
        <dbReference type="ARBA" id="ARBA00022695"/>
    </source>
</evidence>
<dbReference type="Proteomes" id="UP000605846">
    <property type="component" value="Unassembled WGS sequence"/>
</dbReference>
<dbReference type="PROSITE" id="PS00062">
    <property type="entry name" value="ALDOKETO_REDUCTASE_2"/>
    <property type="match status" value="1"/>
</dbReference>
<evidence type="ECO:0000256" key="4">
    <source>
        <dbReference type="ARBA" id="ARBA00022679"/>
    </source>
</evidence>
<organism evidence="15 16">
    <name type="scientific">Apophysomyces ossiformis</name>
    <dbReference type="NCBI Taxonomy" id="679940"/>
    <lineage>
        <taxon>Eukaryota</taxon>
        <taxon>Fungi</taxon>
        <taxon>Fungi incertae sedis</taxon>
        <taxon>Mucoromycota</taxon>
        <taxon>Mucoromycotina</taxon>
        <taxon>Mucoromycetes</taxon>
        <taxon>Mucorales</taxon>
        <taxon>Mucorineae</taxon>
        <taxon>Mucoraceae</taxon>
        <taxon>Apophysomyces</taxon>
    </lineage>
</organism>
<comment type="subcellular location">
    <subcellularLocation>
        <location evidence="1">Nucleus</location>
    </subcellularLocation>
</comment>
<dbReference type="Pfam" id="PF04042">
    <property type="entry name" value="DNA_pol_E_B"/>
    <property type="match status" value="1"/>
</dbReference>
<comment type="catalytic activity">
    <reaction evidence="10">
        <text>DNA(n) + a 2'-deoxyribonucleoside 5'-triphosphate = DNA(n+1) + diphosphate</text>
        <dbReference type="Rhea" id="RHEA:22508"/>
        <dbReference type="Rhea" id="RHEA-COMP:17339"/>
        <dbReference type="Rhea" id="RHEA-COMP:17340"/>
        <dbReference type="ChEBI" id="CHEBI:33019"/>
        <dbReference type="ChEBI" id="CHEBI:61560"/>
        <dbReference type="ChEBI" id="CHEBI:173112"/>
        <dbReference type="EC" id="2.7.7.7"/>
    </reaction>
</comment>
<dbReference type="GO" id="GO:0006273">
    <property type="term" value="P:lagging strand elongation"/>
    <property type="evidence" value="ECO:0007669"/>
    <property type="project" value="UniProtKB-ARBA"/>
</dbReference>
<evidence type="ECO:0000256" key="9">
    <source>
        <dbReference type="ARBA" id="ARBA00023242"/>
    </source>
</evidence>
<evidence type="ECO:0000256" key="3">
    <source>
        <dbReference type="ARBA" id="ARBA00012417"/>
    </source>
</evidence>
<keyword evidence="6" id="KW-0235">DNA replication</keyword>
<protein>
    <recommendedName>
        <fullName evidence="3">DNA-directed DNA polymerase</fullName>
        <ecNumber evidence="3">2.7.7.7</ecNumber>
    </recommendedName>
</protein>
<keyword evidence="16" id="KW-1185">Reference proteome</keyword>
<feature type="domain" description="DNA polymerase alpha/delta/epsilon subunit B" evidence="13">
    <location>
        <begin position="206"/>
        <end position="419"/>
    </location>
</feature>
<evidence type="ECO:0000256" key="7">
    <source>
        <dbReference type="ARBA" id="ARBA00022932"/>
    </source>
</evidence>
<keyword evidence="8" id="KW-0560">Oxidoreductase</keyword>
<feature type="region of interest" description="Disordered" evidence="11">
    <location>
        <begin position="1"/>
        <end position="21"/>
    </location>
</feature>
<dbReference type="Pfam" id="PF00248">
    <property type="entry name" value="Aldo_ket_red"/>
    <property type="match status" value="1"/>
</dbReference>
<dbReference type="InterPro" id="IPR018170">
    <property type="entry name" value="Aldo/ket_reductase_CS"/>
</dbReference>
<evidence type="ECO:0000256" key="10">
    <source>
        <dbReference type="ARBA" id="ARBA00049244"/>
    </source>
</evidence>
<dbReference type="InterPro" id="IPR036812">
    <property type="entry name" value="NAD(P)_OxRdtase_dom_sf"/>
</dbReference>
<dbReference type="EC" id="2.7.7.7" evidence="3"/>
<evidence type="ECO:0000313" key="15">
    <source>
        <dbReference type="EMBL" id="KAF7725532.1"/>
    </source>
</evidence>
<dbReference type="InterPro" id="IPR023210">
    <property type="entry name" value="NADP_OxRdtase_dom"/>
</dbReference>
<dbReference type="FunFam" id="3.60.21.50:FF:000002">
    <property type="entry name" value="DNA polymerase delta small subunit"/>
    <property type="match status" value="1"/>
</dbReference>
<evidence type="ECO:0000256" key="1">
    <source>
        <dbReference type="ARBA" id="ARBA00004123"/>
    </source>
</evidence>
<feature type="compositionally biased region" description="Low complexity" evidence="11">
    <location>
        <begin position="1"/>
        <end position="17"/>
    </location>
</feature>
<keyword evidence="9" id="KW-0539">Nucleus</keyword>
<feature type="domain" description="DNA polymerase delta subunit OB-fold" evidence="14">
    <location>
        <begin position="52"/>
        <end position="184"/>
    </location>
</feature>
<dbReference type="GO" id="GO:0043625">
    <property type="term" value="C:delta DNA polymerase complex"/>
    <property type="evidence" value="ECO:0007669"/>
    <property type="project" value="TreeGrafter"/>
</dbReference>
<dbReference type="InterPro" id="IPR024826">
    <property type="entry name" value="DNA_pol_delta/II_ssu"/>
</dbReference>
<dbReference type="PROSITE" id="PS00798">
    <property type="entry name" value="ALDOKETO_REDUCTASE_1"/>
    <property type="match status" value="1"/>
</dbReference>
<dbReference type="InterPro" id="IPR040663">
    <property type="entry name" value="DNA_pol_D_N"/>
</dbReference>
<dbReference type="GO" id="GO:0003677">
    <property type="term" value="F:DNA binding"/>
    <property type="evidence" value="ECO:0007669"/>
    <property type="project" value="InterPro"/>
</dbReference>
<accession>A0A8H7BVI5</accession>
<dbReference type="Gene3D" id="3.60.21.50">
    <property type="match status" value="1"/>
</dbReference>
<evidence type="ECO:0000256" key="2">
    <source>
        <dbReference type="ARBA" id="ARBA00006035"/>
    </source>
</evidence>
<evidence type="ECO:0000256" key="6">
    <source>
        <dbReference type="ARBA" id="ARBA00022705"/>
    </source>
</evidence>
<dbReference type="FunFam" id="3.20.20.100:FF:000002">
    <property type="entry name" value="2,5-diketo-D-gluconic acid reductase A"/>
    <property type="match status" value="1"/>
</dbReference>
<dbReference type="GO" id="GO:1902969">
    <property type="term" value="P:mitotic DNA replication"/>
    <property type="evidence" value="ECO:0007669"/>
    <property type="project" value="UniProtKB-ARBA"/>
</dbReference>